<reference evidence="1" key="1">
    <citation type="submission" date="2019-07" db="EMBL/GenBank/DDBJ databases">
        <authorList>
            <person name="Ashton P.M."/>
            <person name="Dallman T."/>
            <person name="Nair S."/>
            <person name="De Pinna E."/>
            <person name="Peters T."/>
            <person name="Grant K."/>
        </authorList>
    </citation>
    <scope>NUCLEOTIDE SEQUENCE [LARGE SCALE GENOMIC DNA]</scope>
    <source>
        <strain evidence="1">107213</strain>
    </source>
</reference>
<evidence type="ECO:0000313" key="1">
    <source>
        <dbReference type="EMBL" id="ECF6053999.1"/>
    </source>
</evidence>
<comment type="caution">
    <text evidence="1">The sequence shown here is derived from an EMBL/GenBank/DDBJ whole genome shotgun (WGS) entry which is preliminary data.</text>
</comment>
<dbReference type="Proteomes" id="UP000839746">
    <property type="component" value="Unassembled WGS sequence"/>
</dbReference>
<protein>
    <submittedName>
        <fullName evidence="1">Uncharacterized protein</fullName>
    </submittedName>
</protein>
<organism evidence="1">
    <name type="scientific">Salmonella enterica subsp. salamae</name>
    <dbReference type="NCBI Taxonomy" id="59202"/>
    <lineage>
        <taxon>Bacteria</taxon>
        <taxon>Pseudomonadati</taxon>
        <taxon>Pseudomonadota</taxon>
        <taxon>Gammaproteobacteria</taxon>
        <taxon>Enterobacterales</taxon>
        <taxon>Enterobacteriaceae</taxon>
        <taxon>Salmonella</taxon>
    </lineage>
</organism>
<dbReference type="EMBL" id="AAILSQ010000038">
    <property type="protein sequence ID" value="ECF6053999.1"/>
    <property type="molecule type" value="Genomic_DNA"/>
</dbReference>
<proteinExistence type="predicted"/>
<gene>
    <name evidence="1" type="ORF">FNN84_22865</name>
</gene>
<accession>A0A5Y2S775</accession>
<sequence length="186" mass="20831">MSAEIERLSARLLSGITLTSNYAKKTDETGKISEIKRDIVFLCQILQSVIHVVQHAGQQIQPEAHQSFQQKDARTKTEIAKRELGKTWSMVGQNVQGAKATGRALSDKFNKNKHRIVHAFPGSTASDTNVDSHNINKAVFQVGIRLLDKIQQTTSDMHKAIQTSRPLQQAVTHYSELNEMLSIRLE</sequence>
<dbReference type="AlphaFoldDB" id="A0A5Y2S775"/>
<name>A0A5Y2S775_SALER</name>